<comment type="caution">
    <text evidence="1">The sequence shown here is derived from an EMBL/GenBank/DDBJ whole genome shotgun (WGS) entry which is preliminary data.</text>
</comment>
<name>A0A4Y2NZ77_ARAVE</name>
<sequence length="114" mass="13094">MRERPCARPFCISLGKWCACTHHQGRKPEVTVEGTFSRFMCLGRRDTLPPCPLLWDSGLRESIRLTQYGELWIRFADEYYHGSSWQPRPGTGWGKLHPISRVLDVLEVAFGAIC</sequence>
<evidence type="ECO:0000313" key="1">
    <source>
        <dbReference type="EMBL" id="GBN43973.1"/>
    </source>
</evidence>
<dbReference type="AlphaFoldDB" id="A0A4Y2NZ77"/>
<reference evidence="1 2" key="1">
    <citation type="journal article" date="2019" name="Sci. Rep.">
        <title>Orb-weaving spider Araneus ventricosus genome elucidates the spidroin gene catalogue.</title>
        <authorList>
            <person name="Kono N."/>
            <person name="Nakamura H."/>
            <person name="Ohtoshi R."/>
            <person name="Moran D.A.P."/>
            <person name="Shinohara A."/>
            <person name="Yoshida Y."/>
            <person name="Fujiwara M."/>
            <person name="Mori M."/>
            <person name="Tomita M."/>
            <person name="Arakawa K."/>
        </authorList>
    </citation>
    <scope>NUCLEOTIDE SEQUENCE [LARGE SCALE GENOMIC DNA]</scope>
</reference>
<proteinExistence type="predicted"/>
<organism evidence="1 2">
    <name type="scientific">Araneus ventricosus</name>
    <name type="common">Orbweaver spider</name>
    <name type="synonym">Epeira ventricosa</name>
    <dbReference type="NCBI Taxonomy" id="182803"/>
    <lineage>
        <taxon>Eukaryota</taxon>
        <taxon>Metazoa</taxon>
        <taxon>Ecdysozoa</taxon>
        <taxon>Arthropoda</taxon>
        <taxon>Chelicerata</taxon>
        <taxon>Arachnida</taxon>
        <taxon>Araneae</taxon>
        <taxon>Araneomorphae</taxon>
        <taxon>Entelegynae</taxon>
        <taxon>Araneoidea</taxon>
        <taxon>Araneidae</taxon>
        <taxon>Araneus</taxon>
    </lineage>
</organism>
<evidence type="ECO:0000313" key="2">
    <source>
        <dbReference type="Proteomes" id="UP000499080"/>
    </source>
</evidence>
<protein>
    <submittedName>
        <fullName evidence="1">Uncharacterized protein</fullName>
    </submittedName>
</protein>
<gene>
    <name evidence="1" type="ORF">AVEN_127069_1</name>
</gene>
<keyword evidence="2" id="KW-1185">Reference proteome</keyword>
<dbReference type="Proteomes" id="UP000499080">
    <property type="component" value="Unassembled WGS sequence"/>
</dbReference>
<dbReference type="EMBL" id="BGPR01130174">
    <property type="protein sequence ID" value="GBN43973.1"/>
    <property type="molecule type" value="Genomic_DNA"/>
</dbReference>
<accession>A0A4Y2NZ77</accession>